<dbReference type="EMBL" id="CP072384">
    <property type="protein sequence ID" value="QUC08117.1"/>
    <property type="molecule type" value="Genomic_DNA"/>
</dbReference>
<dbReference type="Proteomes" id="UP000678513">
    <property type="component" value="Chromosome"/>
</dbReference>
<dbReference type="InterPro" id="IPR000522">
    <property type="entry name" value="ABC_transptr_permease_BtuC"/>
</dbReference>
<accession>A0ABX7Y4X3</accession>
<evidence type="ECO:0000313" key="10">
    <source>
        <dbReference type="Proteomes" id="UP000678513"/>
    </source>
</evidence>
<evidence type="ECO:0000256" key="4">
    <source>
        <dbReference type="ARBA" id="ARBA00022475"/>
    </source>
</evidence>
<evidence type="ECO:0000256" key="7">
    <source>
        <dbReference type="ARBA" id="ARBA00023136"/>
    </source>
</evidence>
<dbReference type="RefSeq" id="WP_212323636.1">
    <property type="nucleotide sequence ID" value="NZ_AP024463.1"/>
</dbReference>
<feature type="transmembrane region" description="Helical" evidence="8">
    <location>
        <begin position="70"/>
        <end position="87"/>
    </location>
</feature>
<evidence type="ECO:0000256" key="3">
    <source>
        <dbReference type="ARBA" id="ARBA00022448"/>
    </source>
</evidence>
<evidence type="ECO:0000256" key="8">
    <source>
        <dbReference type="SAM" id="Phobius"/>
    </source>
</evidence>
<evidence type="ECO:0000256" key="2">
    <source>
        <dbReference type="ARBA" id="ARBA00007935"/>
    </source>
</evidence>
<gene>
    <name evidence="9" type="ORF">J5A65_14630</name>
</gene>
<keyword evidence="4" id="KW-1003">Cell membrane</keyword>
<proteinExistence type="inferred from homology"/>
<evidence type="ECO:0000256" key="6">
    <source>
        <dbReference type="ARBA" id="ARBA00022989"/>
    </source>
</evidence>
<dbReference type="Gene3D" id="1.10.3470.10">
    <property type="entry name" value="ABC transporter involved in vitamin B12 uptake, BtuC"/>
    <property type="match status" value="1"/>
</dbReference>
<feature type="transmembrane region" description="Helical" evidence="8">
    <location>
        <begin position="161"/>
        <end position="184"/>
    </location>
</feature>
<keyword evidence="10" id="KW-1185">Reference proteome</keyword>
<dbReference type="PANTHER" id="PTHR30472:SF67">
    <property type="entry name" value="PERMEASE OF ABC TRANSPORTER-RELATED"/>
    <property type="match status" value="1"/>
</dbReference>
<comment type="similarity">
    <text evidence="2">Belongs to the binding-protein-dependent transport system permease family. FecCD subfamily.</text>
</comment>
<keyword evidence="7 8" id="KW-0472">Membrane</keyword>
<reference evidence="9 10" key="1">
    <citation type="submission" date="2021-03" db="EMBL/GenBank/DDBJ databases">
        <title>Human Oral Microbial Genomes.</title>
        <authorList>
            <person name="Johnston C.D."/>
            <person name="Chen T."/>
            <person name="Dewhirst F.E."/>
        </authorList>
    </citation>
    <scope>NUCLEOTIDE SEQUENCE [LARGE SCALE GENOMIC DNA]</scope>
    <source>
        <strain evidence="9 10">DSMZ 100122</strain>
    </source>
</reference>
<dbReference type="InterPro" id="IPR037294">
    <property type="entry name" value="ABC_BtuC-like"/>
</dbReference>
<keyword evidence="3" id="KW-0813">Transport</keyword>
<feature type="transmembrane region" description="Helical" evidence="8">
    <location>
        <begin position="99"/>
        <end position="121"/>
    </location>
</feature>
<comment type="subcellular location">
    <subcellularLocation>
        <location evidence="1">Cell membrane</location>
        <topology evidence="1">Multi-pass membrane protein</topology>
    </subcellularLocation>
</comment>
<protein>
    <submittedName>
        <fullName evidence="9">Iron chelate uptake ABC transporter family permease subunit</fullName>
    </submittedName>
</protein>
<name>A0ABX7Y4X3_9ACTN</name>
<sequence length="346" mass="35455">MSRWLGVTLLGVALTVVILAAATVALGVGSASLSVGDVVDVILRRLALIPGENVTVEADRIVWELRMPRVLGALSVGAALAICGVVLQSLTRNELADPYLLGISSGSTVGVVAVIVFGLSLPLVPESLTLTAAAFGGAILAMVLVLGLATGRSGALPPGRTILAGVAVGQLCAAFTSLSIMVFGERDVSRMVMNWTLGSFAGMRWPNATVMLCCAIASLLVLLFATSTLDAFAFGETSARSLGINVTRARWILLIITALITAATVAVAGPIGFVGLTIPHLVRIATGPGHRTLLPLTALAGAALMLVADTLARTLRPSTEIPIGVITATIGTPVLVFLLRRQAGKA</sequence>
<dbReference type="PANTHER" id="PTHR30472">
    <property type="entry name" value="FERRIC ENTEROBACTIN TRANSPORT SYSTEM PERMEASE PROTEIN"/>
    <property type="match status" value="1"/>
</dbReference>
<dbReference type="Pfam" id="PF01032">
    <property type="entry name" value="FecCD"/>
    <property type="match status" value="1"/>
</dbReference>
<evidence type="ECO:0000313" key="9">
    <source>
        <dbReference type="EMBL" id="QUC08117.1"/>
    </source>
</evidence>
<evidence type="ECO:0000256" key="1">
    <source>
        <dbReference type="ARBA" id="ARBA00004651"/>
    </source>
</evidence>
<dbReference type="CDD" id="cd06550">
    <property type="entry name" value="TM_ABC_iron-siderophores_like"/>
    <property type="match status" value="1"/>
</dbReference>
<feature type="transmembrane region" description="Helical" evidence="8">
    <location>
        <begin position="321"/>
        <end position="339"/>
    </location>
</feature>
<keyword evidence="6 8" id="KW-1133">Transmembrane helix</keyword>
<evidence type="ECO:0000256" key="5">
    <source>
        <dbReference type="ARBA" id="ARBA00022692"/>
    </source>
</evidence>
<keyword evidence="5 8" id="KW-0812">Transmembrane</keyword>
<feature type="transmembrane region" description="Helical" evidence="8">
    <location>
        <begin position="251"/>
        <end position="273"/>
    </location>
</feature>
<organism evidence="9 10">
    <name type="scientific">Arachnia rubra</name>
    <dbReference type="NCBI Taxonomy" id="1547448"/>
    <lineage>
        <taxon>Bacteria</taxon>
        <taxon>Bacillati</taxon>
        <taxon>Actinomycetota</taxon>
        <taxon>Actinomycetes</taxon>
        <taxon>Propionibacteriales</taxon>
        <taxon>Propionibacteriaceae</taxon>
        <taxon>Arachnia</taxon>
    </lineage>
</organism>
<dbReference type="SUPFAM" id="SSF81345">
    <property type="entry name" value="ABC transporter involved in vitamin B12 uptake, BtuC"/>
    <property type="match status" value="1"/>
</dbReference>
<feature type="transmembrane region" description="Helical" evidence="8">
    <location>
        <begin position="127"/>
        <end position="149"/>
    </location>
</feature>
<feature type="transmembrane region" description="Helical" evidence="8">
    <location>
        <begin position="204"/>
        <end position="230"/>
    </location>
</feature>